<dbReference type="Gene3D" id="3.90.190.20">
    <property type="entry name" value="Mur ligase, C-terminal domain"/>
    <property type="match status" value="1"/>
</dbReference>
<reference evidence="12" key="1">
    <citation type="submission" date="2019-10" db="EMBL/GenBank/DDBJ databases">
        <title>Muricauda hadale sp. nov., a piezophilic bacterium isolated from hadopelagic water of the Mariana Trench.</title>
        <authorList>
            <person name="Wei Y."/>
        </authorList>
    </citation>
    <scope>NUCLEOTIDE SEQUENCE [LARGE SCALE GENOMIC DNA]</scope>
    <source>
        <strain evidence="12">MT-229</strain>
    </source>
</reference>
<feature type="domain" description="Mur ligase N-terminal catalytic" evidence="9">
    <location>
        <begin position="25"/>
        <end position="98"/>
    </location>
</feature>
<feature type="binding site" evidence="7">
    <location>
        <begin position="112"/>
        <end position="118"/>
    </location>
    <ligand>
        <name>ATP</name>
        <dbReference type="ChEBI" id="CHEBI:30616"/>
    </ligand>
</feature>
<feature type="binding site" evidence="7">
    <location>
        <begin position="154"/>
        <end position="155"/>
    </location>
    <ligand>
        <name>UDP-N-acetyl-alpha-D-muramoyl-L-alanyl-D-glutamate</name>
        <dbReference type="ChEBI" id="CHEBI:83900"/>
    </ligand>
</feature>
<feature type="binding site" evidence="7">
    <location>
        <position position="187"/>
    </location>
    <ligand>
        <name>UDP-N-acetyl-alpha-D-muramoyl-L-alanyl-D-glutamate</name>
        <dbReference type="ChEBI" id="CHEBI:83900"/>
    </ligand>
</feature>
<dbReference type="Gene3D" id="3.40.1190.10">
    <property type="entry name" value="Mur-like, catalytic domain"/>
    <property type="match status" value="1"/>
</dbReference>
<feature type="binding site" evidence="7">
    <location>
        <position position="456"/>
    </location>
    <ligand>
        <name>meso-2,6-diaminopimelate</name>
        <dbReference type="ChEBI" id="CHEBI:57791"/>
    </ligand>
</feature>
<dbReference type="EMBL" id="VNIK02000003">
    <property type="protein sequence ID" value="KAB5489960.1"/>
    <property type="molecule type" value="Genomic_DNA"/>
</dbReference>
<keyword evidence="7" id="KW-0547">Nucleotide-binding</keyword>
<dbReference type="NCBIfam" id="NF001126">
    <property type="entry name" value="PRK00139.1-4"/>
    <property type="match status" value="1"/>
</dbReference>
<dbReference type="NCBIfam" id="TIGR01085">
    <property type="entry name" value="murE"/>
    <property type="match status" value="1"/>
</dbReference>
<dbReference type="SUPFAM" id="SSF63418">
    <property type="entry name" value="MurE/MurF N-terminal domain"/>
    <property type="match status" value="1"/>
</dbReference>
<dbReference type="PANTHER" id="PTHR23135">
    <property type="entry name" value="MUR LIGASE FAMILY MEMBER"/>
    <property type="match status" value="1"/>
</dbReference>
<dbReference type="SUPFAM" id="SSF53244">
    <property type="entry name" value="MurD-like peptide ligases, peptide-binding domain"/>
    <property type="match status" value="1"/>
</dbReference>
<comment type="cofactor">
    <cofactor evidence="7">
        <name>Mg(2+)</name>
        <dbReference type="ChEBI" id="CHEBI:18420"/>
    </cofactor>
</comment>
<dbReference type="Gene3D" id="3.40.1390.10">
    <property type="entry name" value="MurE/MurF, N-terminal domain"/>
    <property type="match status" value="1"/>
</dbReference>
<dbReference type="GO" id="GO:0009252">
    <property type="term" value="P:peptidoglycan biosynthetic process"/>
    <property type="evidence" value="ECO:0007669"/>
    <property type="project" value="UniProtKB-UniRule"/>
</dbReference>
<keyword evidence="7" id="KW-0460">Magnesium</keyword>
<dbReference type="Proteomes" id="UP000319204">
    <property type="component" value="Unassembled WGS sequence"/>
</dbReference>
<dbReference type="PANTHER" id="PTHR23135:SF4">
    <property type="entry name" value="UDP-N-ACETYLMURAMOYL-L-ALANYL-D-GLUTAMATE--2,6-DIAMINOPIMELATE LIGASE MURE HOMOLOG, CHLOROPLASTIC"/>
    <property type="match status" value="1"/>
</dbReference>
<feature type="binding site" evidence="7">
    <location>
        <position position="181"/>
    </location>
    <ligand>
        <name>UDP-N-acetyl-alpha-D-muramoyl-L-alanyl-D-glutamate</name>
        <dbReference type="ChEBI" id="CHEBI:83900"/>
    </ligand>
</feature>
<gene>
    <name evidence="7" type="primary">murE</name>
    <name evidence="12" type="ORF">FOT42_006290</name>
</gene>
<feature type="short sequence motif" description="Meso-diaminopimelate recognition motif" evidence="7">
    <location>
        <begin position="403"/>
        <end position="406"/>
    </location>
</feature>
<accession>A0A5N5J3Z9</accession>
<keyword evidence="7 12" id="KW-0436">Ligase</keyword>
<organism evidence="12 13">
    <name type="scientific">Flagellimonas hadalis</name>
    <dbReference type="NCBI Taxonomy" id="2597517"/>
    <lineage>
        <taxon>Bacteria</taxon>
        <taxon>Pseudomonadati</taxon>
        <taxon>Bacteroidota</taxon>
        <taxon>Flavobacteriia</taxon>
        <taxon>Flavobacteriales</taxon>
        <taxon>Flavobacteriaceae</taxon>
        <taxon>Flagellimonas</taxon>
    </lineage>
</organism>
<dbReference type="GO" id="GO:0005524">
    <property type="term" value="F:ATP binding"/>
    <property type="evidence" value="ECO:0007669"/>
    <property type="project" value="UniProtKB-UniRule"/>
</dbReference>
<dbReference type="UniPathway" id="UPA00219"/>
<dbReference type="Pfam" id="PF08245">
    <property type="entry name" value="Mur_ligase_M"/>
    <property type="match status" value="1"/>
</dbReference>
<keyword evidence="13" id="KW-1185">Reference proteome</keyword>
<evidence type="ECO:0000256" key="8">
    <source>
        <dbReference type="RuleBase" id="RU004135"/>
    </source>
</evidence>
<feature type="binding site" evidence="7">
    <location>
        <position position="460"/>
    </location>
    <ligand>
        <name>meso-2,6-diaminopimelate</name>
        <dbReference type="ChEBI" id="CHEBI:57791"/>
    </ligand>
</feature>
<comment type="function">
    <text evidence="7">Catalyzes the addition of meso-diaminopimelic acid to the nucleotide precursor UDP-N-acetylmuramoyl-L-alanyl-D-glutamate (UMAG) in the biosynthesis of bacterial cell-wall peptidoglycan.</text>
</comment>
<dbReference type="EC" id="6.3.2.13" evidence="7"/>
<comment type="subcellular location">
    <subcellularLocation>
        <location evidence="7 8">Cytoplasm</location>
    </subcellularLocation>
</comment>
<dbReference type="GO" id="GO:0071555">
    <property type="term" value="P:cell wall organization"/>
    <property type="evidence" value="ECO:0007669"/>
    <property type="project" value="UniProtKB-KW"/>
</dbReference>
<keyword evidence="7" id="KW-0963">Cytoplasm</keyword>
<dbReference type="InterPro" id="IPR036565">
    <property type="entry name" value="Mur-like_cat_sf"/>
</dbReference>
<dbReference type="GO" id="GO:0051301">
    <property type="term" value="P:cell division"/>
    <property type="evidence" value="ECO:0007669"/>
    <property type="project" value="UniProtKB-KW"/>
</dbReference>
<feature type="domain" description="Mur ligase central" evidence="11">
    <location>
        <begin position="110"/>
        <end position="306"/>
    </location>
</feature>
<evidence type="ECO:0000259" key="11">
    <source>
        <dbReference type="Pfam" id="PF08245"/>
    </source>
</evidence>
<dbReference type="GO" id="GO:0008360">
    <property type="term" value="P:regulation of cell shape"/>
    <property type="evidence" value="ECO:0007669"/>
    <property type="project" value="UniProtKB-KW"/>
</dbReference>
<protein>
    <recommendedName>
        <fullName evidence="7">UDP-N-acetylmuramoyl-L-alanyl-D-glutamate--2,6-diaminopimelate ligase</fullName>
        <ecNumber evidence="7">6.3.2.13</ecNumber>
    </recommendedName>
    <alternativeName>
        <fullName evidence="7">Meso-A2pm-adding enzyme</fullName>
    </alternativeName>
    <alternativeName>
        <fullName evidence="7">Meso-diaminopimelate-adding enzyme</fullName>
    </alternativeName>
    <alternativeName>
        <fullName evidence="7">UDP-MurNAc-L-Ala-D-Glu:meso-diaminopimelate ligase</fullName>
    </alternativeName>
    <alternativeName>
        <fullName evidence="7">UDP-MurNAc-tripeptide synthetase</fullName>
    </alternativeName>
    <alternativeName>
        <fullName evidence="7">UDP-N-acetylmuramyl-tripeptide synthetase</fullName>
    </alternativeName>
</protein>
<dbReference type="Pfam" id="PF01225">
    <property type="entry name" value="Mur_ligase"/>
    <property type="match status" value="1"/>
</dbReference>
<dbReference type="InterPro" id="IPR000713">
    <property type="entry name" value="Mur_ligase_N"/>
</dbReference>
<name>A0A5N5J3Z9_9FLAO</name>
<dbReference type="InterPro" id="IPR013221">
    <property type="entry name" value="Mur_ligase_cen"/>
</dbReference>
<keyword evidence="5 7" id="KW-0131">Cell cycle</keyword>
<feature type="modified residue" description="N6-carboxylysine" evidence="7">
    <location>
        <position position="221"/>
    </location>
</feature>
<sequence length="487" mass="54024">MKLLKDILYGVSLTAVSGDTNVMVNHIHFDSRKVEMDDVFVAVRGTITDGHKYIQKAVDSGAKAVVCEELPELLINGITYLKVPDCNSALAVMASNFYGNPSKNLKLVGITGTNGKTTVATLLYNLYTKAGYKAGLLSTIKVMVGNKEYPASHTTPDVMAINDYLAKMSAEGVECCFMEVSSHGIHQKRSEGLYFAGAVFTNLSHDHLDYHKTFAEYRDTKKKLFDSLPKTAFALVNIDDKNGLVMMQNTKAKKYTYALKSYADYRAQILERQFNGQLLKLDENELWTKLIGDFNAYNLLAIYAVADLLGLEKMEILRLMSELETVDGRFQYYISKEKITAIVDYAHTPDALKNVLITINALRTGNEKVITVVGCGGDRDKSKRPVMGHIASEMSDQAIFTSDNPRTESPATIIEEMEKGVEAQNTKKVLSIESRKQAIKAACQLAMAKDIILVAGKGHETYQETNGVRVEFDDLKEVKEALNSLNK</sequence>
<dbReference type="InterPro" id="IPR036615">
    <property type="entry name" value="Mur_ligase_C_dom_sf"/>
</dbReference>
<dbReference type="GO" id="GO:0005737">
    <property type="term" value="C:cytoplasm"/>
    <property type="evidence" value="ECO:0007669"/>
    <property type="project" value="UniProtKB-SubCell"/>
</dbReference>
<evidence type="ECO:0000313" key="13">
    <source>
        <dbReference type="Proteomes" id="UP000319204"/>
    </source>
</evidence>
<comment type="PTM">
    <text evidence="7">Carboxylation is probably crucial for Mg(2+) binding and, consequently, for the gamma-phosphate positioning of ATP.</text>
</comment>
<evidence type="ECO:0000256" key="3">
    <source>
        <dbReference type="ARBA" id="ARBA00022960"/>
    </source>
</evidence>
<evidence type="ECO:0000313" key="12">
    <source>
        <dbReference type="EMBL" id="KAB5489960.1"/>
    </source>
</evidence>
<keyword evidence="6 7" id="KW-0961">Cell wall biogenesis/degradation</keyword>
<feature type="binding site" evidence="7">
    <location>
        <begin position="403"/>
        <end position="406"/>
    </location>
    <ligand>
        <name>meso-2,6-diaminopimelate</name>
        <dbReference type="ChEBI" id="CHEBI:57791"/>
    </ligand>
</feature>
<dbReference type="InterPro" id="IPR035911">
    <property type="entry name" value="MurE/MurF_N"/>
</dbReference>
<dbReference type="Pfam" id="PF02875">
    <property type="entry name" value="Mur_ligase_C"/>
    <property type="match status" value="1"/>
</dbReference>
<dbReference type="AlphaFoldDB" id="A0A5N5J3Z9"/>
<feature type="domain" description="Mur ligase C-terminal" evidence="10">
    <location>
        <begin position="328"/>
        <end position="458"/>
    </location>
</feature>
<evidence type="ECO:0000256" key="7">
    <source>
        <dbReference type="HAMAP-Rule" id="MF_00208"/>
    </source>
</evidence>
<comment type="pathway">
    <text evidence="7 8">Cell wall biogenesis; peptidoglycan biosynthesis.</text>
</comment>
<feature type="binding site" evidence="7">
    <location>
        <position position="379"/>
    </location>
    <ligand>
        <name>meso-2,6-diaminopimelate</name>
        <dbReference type="ChEBI" id="CHEBI:57791"/>
    </ligand>
</feature>
<comment type="similarity">
    <text evidence="1 7">Belongs to the MurCDEF family. MurE subfamily.</text>
</comment>
<evidence type="ECO:0000256" key="5">
    <source>
        <dbReference type="ARBA" id="ARBA00023306"/>
    </source>
</evidence>
<dbReference type="RefSeq" id="WP_151889734.1">
    <property type="nucleotide sequence ID" value="NZ_VNIK02000003.1"/>
</dbReference>
<dbReference type="GO" id="GO:0008765">
    <property type="term" value="F:UDP-N-acetylmuramoylalanyl-D-glutamate-2,6-diaminopimelate ligase activity"/>
    <property type="evidence" value="ECO:0007669"/>
    <property type="project" value="UniProtKB-UniRule"/>
</dbReference>
<evidence type="ECO:0000256" key="2">
    <source>
        <dbReference type="ARBA" id="ARBA00022618"/>
    </source>
</evidence>
<dbReference type="GO" id="GO:0000287">
    <property type="term" value="F:magnesium ion binding"/>
    <property type="evidence" value="ECO:0007669"/>
    <property type="project" value="UniProtKB-UniRule"/>
</dbReference>
<comment type="caution">
    <text evidence="7">Lacks conserved residue(s) required for the propagation of feature annotation.</text>
</comment>
<evidence type="ECO:0000259" key="9">
    <source>
        <dbReference type="Pfam" id="PF01225"/>
    </source>
</evidence>
<feature type="binding site" evidence="7">
    <location>
        <position position="189"/>
    </location>
    <ligand>
        <name>UDP-N-acetyl-alpha-D-muramoyl-L-alanyl-D-glutamate</name>
        <dbReference type="ChEBI" id="CHEBI:83900"/>
    </ligand>
</feature>
<dbReference type="SUPFAM" id="SSF53623">
    <property type="entry name" value="MurD-like peptide ligases, catalytic domain"/>
    <property type="match status" value="1"/>
</dbReference>
<dbReference type="InterPro" id="IPR004101">
    <property type="entry name" value="Mur_ligase_C"/>
</dbReference>
<dbReference type="InterPro" id="IPR005761">
    <property type="entry name" value="UDP-N-AcMur-Glu-dNH2Pim_ligase"/>
</dbReference>
<feature type="binding site" evidence="7">
    <location>
        <position position="31"/>
    </location>
    <ligand>
        <name>UDP-N-acetyl-alpha-D-muramoyl-L-alanyl-D-glutamate</name>
        <dbReference type="ChEBI" id="CHEBI:83900"/>
    </ligand>
</feature>
<dbReference type="OrthoDB" id="9800958at2"/>
<keyword evidence="3 7" id="KW-0133">Cell shape</keyword>
<comment type="caution">
    <text evidence="12">The sequence shown here is derived from an EMBL/GenBank/DDBJ whole genome shotgun (WGS) entry which is preliminary data.</text>
</comment>
<evidence type="ECO:0000256" key="6">
    <source>
        <dbReference type="ARBA" id="ARBA00023316"/>
    </source>
</evidence>
<keyword evidence="4 7" id="KW-0573">Peptidoglycan synthesis</keyword>
<dbReference type="HAMAP" id="MF_00208">
    <property type="entry name" value="MurE"/>
    <property type="match status" value="1"/>
</dbReference>
<evidence type="ECO:0000256" key="4">
    <source>
        <dbReference type="ARBA" id="ARBA00022984"/>
    </source>
</evidence>
<proteinExistence type="inferred from homology"/>
<evidence type="ECO:0000256" key="1">
    <source>
        <dbReference type="ARBA" id="ARBA00005898"/>
    </source>
</evidence>
<keyword evidence="2 7" id="KW-0132">Cell division</keyword>
<evidence type="ECO:0000259" key="10">
    <source>
        <dbReference type="Pfam" id="PF02875"/>
    </source>
</evidence>
<keyword evidence="7" id="KW-0067">ATP-binding</keyword>
<comment type="catalytic activity">
    <reaction evidence="7">
        <text>UDP-N-acetyl-alpha-D-muramoyl-L-alanyl-D-glutamate + meso-2,6-diaminopimelate + ATP = UDP-N-acetyl-alpha-D-muramoyl-L-alanyl-gamma-D-glutamyl-meso-2,6-diaminopimelate + ADP + phosphate + H(+)</text>
        <dbReference type="Rhea" id="RHEA:23676"/>
        <dbReference type="ChEBI" id="CHEBI:15378"/>
        <dbReference type="ChEBI" id="CHEBI:30616"/>
        <dbReference type="ChEBI" id="CHEBI:43474"/>
        <dbReference type="ChEBI" id="CHEBI:57791"/>
        <dbReference type="ChEBI" id="CHEBI:83900"/>
        <dbReference type="ChEBI" id="CHEBI:83905"/>
        <dbReference type="ChEBI" id="CHEBI:456216"/>
        <dbReference type="EC" id="6.3.2.13"/>
    </reaction>
</comment>